<feature type="domain" description="Rab3GAP regulatory subunit C-terminal" evidence="7">
    <location>
        <begin position="785"/>
        <end position="1260"/>
    </location>
</feature>
<gene>
    <name evidence="8" type="ORF">Ocin01_04334</name>
</gene>
<dbReference type="STRING" id="48709.A0A1D2NAQ8"/>
<sequence>MSGQLEVHGRIENWQRIKALLFSENSSDRDSDREDEGGDWGSDWGWKDEDVSSKESSKATTSSTSSDDWIRNCVMASSPMAELFVLAKGRRAVFFSSNFSYPFSVTRIAVLVVKRCFILQVNGISKIMKCGIPNLTKVSCHRKMKYVNREEITCAICIPLVSKKKTSPGAPDWTCVILGFSNGEVRMYTENGSLLINQMFHNQPVKAIKCRSYQPAPTAMKHDQLEEIFVLYHTVLVTMDGFGLFQTLRGCRNHIARLQANAAEQVVDPPPLSYKKWEYEECKVADCDSIGLETPNTFDHMLTASVIGGQSAKCSKSPITSNVFIACGERPYAAFLYAQEGTSEPLISEIAFAVASRLKNSFLNMAGGMLGFGSTPAKPTAQVAKPKPKIEPATQMQSRFGLPDKQRKGRTVTSSPCRKLSAITDSLGRVIVIDNDLGIAVRIFKGYREAQCAWLEVSDDMNSRTRALGRKALFLVIYAPRRGFLEVFSMQQGPKVAGFPVSKNGRLLSTTYGMMGLNNIPIKGGNKPTLPCVFIDHDAQIHTFNIPFHLALCDNGNSKVKDMHLLKSLQRLLREEDYDAKNVMELLCEIKTQAMINQGFKLLVQKCKKLDVLTTLVDEYLKKYCDDGDRDLSLVFRIQTLVDLYTSLVRSMDRPPCYEAGSSSPDTVQTVLKCMHATNKEMKSLQDMADRADADKKLISKTVSFKEPNSALSINEFFSCLLLEFEPSKTRTSSSSGTANSVKLNLKSENISNLGKLLFCGCLNNNSDLKEWKSHVKNADLIPSELLSLCLNFWCENALASTSYVNVMETMYHVVRALSELQGKELVFSNHSHVSSWWEGIRKKIAGCPQIFHIYSFSMVCRAVAVDIQQEVELEKLKTGRDDEKMKNLKQAEAESNSEEQEHDQKPTSSSSNMDITASDGDDEEWENVSLELIRWNILVKQIEDLSLLTMVISRRPKLEEPVLPVLFVEIQNLSVSDLLDKGKGCIAELVGKWLTSIGIDPVLLVDESEIISEEYVPSPEIGDKKVKKARKGSEEKYLVQDDMPNEPSVEGLHADKEIASVLDLLRVLKENFSLSLSSSIILSNYCWEYCLEWNKDPDQTEHFSSAVSCSSVIPCPFTKHGMMYMMWGTFIKKRLAAIASSGRIVKEKLVEKVSGFSTVELKEKFLKASVDFLEDYMSTTVFCEGLGPPPTTPSKKTHWATDASSASLTDLALMQPHSNYEMILLHYQLALTAHFIHAFNIKKSSMKPMNLFDTKVSRAQT</sequence>
<protein>
    <submittedName>
        <fullName evidence="8">Rab3 GTPase-activating protein non-catalytic subunit</fullName>
    </submittedName>
</protein>
<proteinExistence type="inferred from homology"/>
<evidence type="ECO:0000313" key="9">
    <source>
        <dbReference type="Proteomes" id="UP000094527"/>
    </source>
</evidence>
<dbReference type="OMA" id="SWCGELE"/>
<dbReference type="Pfam" id="PF14655">
    <property type="entry name" value="RAB3GAP2_N"/>
    <property type="match status" value="1"/>
</dbReference>
<evidence type="ECO:0000256" key="3">
    <source>
        <dbReference type="ARBA" id="ARBA00022468"/>
    </source>
</evidence>
<evidence type="ECO:0000256" key="1">
    <source>
        <dbReference type="ARBA" id="ARBA00004496"/>
    </source>
</evidence>
<accession>A0A1D2NAQ8</accession>
<dbReference type="PANTHER" id="PTHR12472">
    <property type="entry name" value="RAB3-GAP REGULATORY DOMAIN"/>
    <property type="match status" value="1"/>
</dbReference>
<comment type="subcellular location">
    <subcellularLocation>
        <location evidence="1">Cytoplasm</location>
    </subcellularLocation>
</comment>
<evidence type="ECO:0000256" key="4">
    <source>
        <dbReference type="ARBA" id="ARBA00022490"/>
    </source>
</evidence>
<keyword evidence="4" id="KW-0963">Cytoplasm</keyword>
<dbReference type="Proteomes" id="UP000094527">
    <property type="component" value="Unassembled WGS sequence"/>
</dbReference>
<dbReference type="InterPro" id="IPR032839">
    <property type="entry name" value="RAB3GAP_N"/>
</dbReference>
<dbReference type="InterPro" id="IPR026059">
    <property type="entry name" value="Rab3GAP2"/>
</dbReference>
<dbReference type="GO" id="GO:0005737">
    <property type="term" value="C:cytoplasm"/>
    <property type="evidence" value="ECO:0007669"/>
    <property type="project" value="UniProtKB-SubCell"/>
</dbReference>
<dbReference type="InterPro" id="IPR029257">
    <property type="entry name" value="RAB3GAP2_C"/>
</dbReference>
<feature type="region of interest" description="Disordered" evidence="5">
    <location>
        <begin position="25"/>
        <end position="65"/>
    </location>
</feature>
<evidence type="ECO:0000313" key="8">
    <source>
        <dbReference type="EMBL" id="ODN02339.1"/>
    </source>
</evidence>
<dbReference type="PANTHER" id="PTHR12472:SF0">
    <property type="entry name" value="RAB3 GTPASE-ACTIVATING PROTEIN NON-CATALYTIC SUBUNIT"/>
    <property type="match status" value="1"/>
</dbReference>
<dbReference type="GO" id="GO:0005096">
    <property type="term" value="F:GTPase activator activity"/>
    <property type="evidence" value="ECO:0007669"/>
    <property type="project" value="UniProtKB-KW"/>
</dbReference>
<feature type="region of interest" description="Disordered" evidence="5">
    <location>
        <begin position="883"/>
        <end position="922"/>
    </location>
</feature>
<dbReference type="EMBL" id="LJIJ01000115">
    <property type="protein sequence ID" value="ODN02339.1"/>
    <property type="molecule type" value="Genomic_DNA"/>
</dbReference>
<feature type="compositionally biased region" description="Basic and acidic residues" evidence="5">
    <location>
        <begin position="45"/>
        <end position="57"/>
    </location>
</feature>
<evidence type="ECO:0000256" key="2">
    <source>
        <dbReference type="ARBA" id="ARBA00008153"/>
    </source>
</evidence>
<evidence type="ECO:0000259" key="7">
    <source>
        <dbReference type="Pfam" id="PF14656"/>
    </source>
</evidence>
<feature type="compositionally biased region" description="Basic and acidic residues" evidence="5">
    <location>
        <begin position="883"/>
        <end position="893"/>
    </location>
</feature>
<keyword evidence="9" id="KW-1185">Reference proteome</keyword>
<evidence type="ECO:0000259" key="6">
    <source>
        <dbReference type="Pfam" id="PF14655"/>
    </source>
</evidence>
<dbReference type="AlphaFoldDB" id="A0A1D2NAQ8"/>
<evidence type="ECO:0000256" key="5">
    <source>
        <dbReference type="SAM" id="MobiDB-lite"/>
    </source>
</evidence>
<dbReference type="OrthoDB" id="2019917at2759"/>
<feature type="domain" description="Rab3-GAP regulatory subunit N-terminal" evidence="6">
    <location>
        <begin position="69"/>
        <end position="508"/>
    </location>
</feature>
<comment type="caution">
    <text evidence="8">The sequence shown here is derived from an EMBL/GenBank/DDBJ whole genome shotgun (WGS) entry which is preliminary data.</text>
</comment>
<organism evidence="8 9">
    <name type="scientific">Orchesella cincta</name>
    <name type="common">Springtail</name>
    <name type="synonym">Podura cincta</name>
    <dbReference type="NCBI Taxonomy" id="48709"/>
    <lineage>
        <taxon>Eukaryota</taxon>
        <taxon>Metazoa</taxon>
        <taxon>Ecdysozoa</taxon>
        <taxon>Arthropoda</taxon>
        <taxon>Hexapoda</taxon>
        <taxon>Collembola</taxon>
        <taxon>Entomobryomorpha</taxon>
        <taxon>Entomobryoidea</taxon>
        <taxon>Orchesellidae</taxon>
        <taxon>Orchesellinae</taxon>
        <taxon>Orchesella</taxon>
    </lineage>
</organism>
<reference evidence="8 9" key="1">
    <citation type="journal article" date="2016" name="Genome Biol. Evol.">
        <title>Gene Family Evolution Reflects Adaptation to Soil Environmental Stressors in the Genome of the Collembolan Orchesella cincta.</title>
        <authorList>
            <person name="Faddeeva-Vakhrusheva A."/>
            <person name="Derks M.F."/>
            <person name="Anvar S.Y."/>
            <person name="Agamennone V."/>
            <person name="Suring W."/>
            <person name="Smit S."/>
            <person name="van Straalen N.M."/>
            <person name="Roelofs D."/>
        </authorList>
    </citation>
    <scope>NUCLEOTIDE SEQUENCE [LARGE SCALE GENOMIC DNA]</scope>
    <source>
        <tissue evidence="8">Mixed pool</tissue>
    </source>
</reference>
<feature type="compositionally biased region" description="Polar residues" evidence="5">
    <location>
        <begin position="907"/>
        <end position="916"/>
    </location>
</feature>
<comment type="similarity">
    <text evidence="2">Belongs to the Rab3-GAP regulatory subunit family.</text>
</comment>
<dbReference type="Pfam" id="PF14656">
    <property type="entry name" value="RAB3GAP2_C"/>
    <property type="match status" value="1"/>
</dbReference>
<keyword evidence="3" id="KW-0343">GTPase activation</keyword>
<name>A0A1D2NAQ8_ORCCI</name>